<evidence type="ECO:0000256" key="3">
    <source>
        <dbReference type="ARBA" id="ARBA00023180"/>
    </source>
</evidence>
<sequence length="353" mass="38427">MAIECKAKEFACPLSTAVFQSGPWGPTGGPHFCSRELGESKLQFLVSTDSHNGFSFISWTVNGSTILTSDGTNTITYPVYNGRINFDITTGSLELKSLTLHDSGSYQVQIQTSGESEFNDSVSLTCSASGSSPTFHWLNGSSDIIVSERVHLSADNRTFTISPVLRFDQEPIYCSVTNIVSNTTRKAISININCEFDQFPFRFRMVQCSKEPTYDILGAGDFWWITKPTDFVEGQDRTISVSLPGVFASVLWFIGCGTSGATCVGNLRTTRPWSGSHSVEGPTGTRGVSNPRRPGKERDLCPTGVVNCGHTLPRISNKPIVTDDPHTAAGGSSRFLVDTFCSSVSLWVVARRE</sequence>
<dbReference type="InterPro" id="IPR013783">
    <property type="entry name" value="Ig-like_fold"/>
</dbReference>
<dbReference type="Proteomes" id="UP000261540">
    <property type="component" value="Unplaced"/>
</dbReference>
<dbReference type="Gene3D" id="2.60.40.10">
    <property type="entry name" value="Immunoglobulins"/>
    <property type="match status" value="2"/>
</dbReference>
<evidence type="ECO:0000256" key="4">
    <source>
        <dbReference type="ARBA" id="ARBA00023319"/>
    </source>
</evidence>
<reference evidence="7" key="1">
    <citation type="submission" date="2025-08" db="UniProtKB">
        <authorList>
            <consortium name="Ensembl"/>
        </authorList>
    </citation>
    <scope>IDENTIFICATION</scope>
</reference>
<evidence type="ECO:0000313" key="8">
    <source>
        <dbReference type="Proteomes" id="UP000261540"/>
    </source>
</evidence>
<evidence type="ECO:0000259" key="6">
    <source>
        <dbReference type="PROSITE" id="PS50835"/>
    </source>
</evidence>
<keyword evidence="2" id="KW-1015">Disulfide bond</keyword>
<evidence type="ECO:0000313" key="7">
    <source>
        <dbReference type="Ensembl" id="ENSPKIP00000014861.1"/>
    </source>
</evidence>
<dbReference type="InterPro" id="IPR036179">
    <property type="entry name" value="Ig-like_dom_sf"/>
</dbReference>
<keyword evidence="4" id="KW-0393">Immunoglobulin domain</keyword>
<keyword evidence="1" id="KW-0732">Signal</keyword>
<dbReference type="SUPFAM" id="SSF48726">
    <property type="entry name" value="Immunoglobulin"/>
    <property type="match status" value="2"/>
</dbReference>
<dbReference type="AlphaFoldDB" id="A0A3B3RB44"/>
<accession>A0A3B3RB44</accession>
<reference evidence="7" key="2">
    <citation type="submission" date="2025-09" db="UniProtKB">
        <authorList>
            <consortium name="Ensembl"/>
        </authorList>
    </citation>
    <scope>IDENTIFICATION</scope>
</reference>
<dbReference type="GeneTree" id="ENSGT00940000179730"/>
<keyword evidence="8" id="KW-1185">Reference proteome</keyword>
<evidence type="ECO:0000256" key="2">
    <source>
        <dbReference type="ARBA" id="ARBA00023157"/>
    </source>
</evidence>
<organism evidence="7 8">
    <name type="scientific">Paramormyrops kingsleyae</name>
    <dbReference type="NCBI Taxonomy" id="1676925"/>
    <lineage>
        <taxon>Eukaryota</taxon>
        <taxon>Metazoa</taxon>
        <taxon>Chordata</taxon>
        <taxon>Craniata</taxon>
        <taxon>Vertebrata</taxon>
        <taxon>Euteleostomi</taxon>
        <taxon>Actinopterygii</taxon>
        <taxon>Neopterygii</taxon>
        <taxon>Teleostei</taxon>
        <taxon>Osteoglossocephala</taxon>
        <taxon>Osteoglossomorpha</taxon>
        <taxon>Osteoglossiformes</taxon>
        <taxon>Mormyridae</taxon>
        <taxon>Paramormyrops</taxon>
    </lineage>
</organism>
<dbReference type="InterPro" id="IPR007110">
    <property type="entry name" value="Ig-like_dom"/>
</dbReference>
<feature type="domain" description="Ig-like" evidence="6">
    <location>
        <begin position="119"/>
        <end position="191"/>
    </location>
</feature>
<dbReference type="PANTHER" id="PTHR44337:SF20">
    <property type="entry name" value="CARCINOEMBRYONIC ANTIGEN-RELATED CELL ADHESION MOLECULE 5-RELATED"/>
    <property type="match status" value="1"/>
</dbReference>
<evidence type="ECO:0000256" key="5">
    <source>
        <dbReference type="SAM" id="MobiDB-lite"/>
    </source>
</evidence>
<dbReference type="Pfam" id="PF13927">
    <property type="entry name" value="Ig_3"/>
    <property type="match status" value="1"/>
</dbReference>
<dbReference type="Ensembl" id="ENSPKIT00000039317.1">
    <property type="protein sequence ID" value="ENSPKIP00000014861.1"/>
    <property type="gene ID" value="ENSPKIG00000001756.1"/>
</dbReference>
<proteinExistence type="predicted"/>
<dbReference type="InterPro" id="IPR052598">
    <property type="entry name" value="IgSF_CEA-related"/>
</dbReference>
<evidence type="ECO:0000256" key="1">
    <source>
        <dbReference type="ARBA" id="ARBA00022729"/>
    </source>
</evidence>
<dbReference type="PANTHER" id="PTHR44337">
    <property type="entry name" value="CARCINOEMBRYONIC ANTIGEN-RELATED CELL ADHESION MOLECULE 8"/>
    <property type="match status" value="1"/>
</dbReference>
<feature type="region of interest" description="Disordered" evidence="5">
    <location>
        <begin position="273"/>
        <end position="299"/>
    </location>
</feature>
<dbReference type="PROSITE" id="PS50835">
    <property type="entry name" value="IG_LIKE"/>
    <property type="match status" value="1"/>
</dbReference>
<protein>
    <recommendedName>
        <fullName evidence="6">Ig-like domain-containing protein</fullName>
    </recommendedName>
</protein>
<name>A0A3B3RB44_9TELE</name>
<keyword evidence="3" id="KW-0325">Glycoprotein</keyword>